<dbReference type="SUPFAM" id="SSF52172">
    <property type="entry name" value="CheY-like"/>
    <property type="match status" value="1"/>
</dbReference>
<dbReference type="PANTHER" id="PTHR48111">
    <property type="entry name" value="REGULATOR OF RPOS"/>
    <property type="match status" value="1"/>
</dbReference>
<evidence type="ECO:0000313" key="9">
    <source>
        <dbReference type="EMBL" id="MCP8940948.1"/>
    </source>
</evidence>
<sequence length="283" mass="31074">MIGDYLMLHGFRVSLCDGGAGLRELMARDAPDLVILDLNMPGEDGLSIIRWMKQTDSVPVIMLTATASAIDRVVGLELGADDYLTKPCELRELLARVRSVLRRLRWVRSGQTERRLAAIVSFDIVGFSRLVQEDEPRTLASVDAVLGQVIAPKLSRRNGTLFKMLGDGALIDFMSVVDAIEWAVDFQSEMVTRPVPPGRIPLEFRVGIAVGDIVVNNNDRFGEGVALAVRVQEMCAPGGLTVSDYAHQLVRGKIDANFADTGLHQLKNIVEPMRIWAWAPPAA</sequence>
<evidence type="ECO:0000256" key="5">
    <source>
        <dbReference type="ARBA" id="ARBA00023163"/>
    </source>
</evidence>
<proteinExistence type="predicted"/>
<dbReference type="Pfam" id="PF00072">
    <property type="entry name" value="Response_reg"/>
    <property type="match status" value="1"/>
</dbReference>
<dbReference type="CDD" id="cd07302">
    <property type="entry name" value="CHD"/>
    <property type="match status" value="1"/>
</dbReference>
<dbReference type="Gene3D" id="3.40.50.2300">
    <property type="match status" value="1"/>
</dbReference>
<evidence type="ECO:0000256" key="6">
    <source>
        <dbReference type="PROSITE-ProRule" id="PRU00169"/>
    </source>
</evidence>
<evidence type="ECO:0000256" key="1">
    <source>
        <dbReference type="ARBA" id="ARBA00022553"/>
    </source>
</evidence>
<dbReference type="InterPro" id="IPR011006">
    <property type="entry name" value="CheY-like_superfamily"/>
</dbReference>
<keyword evidence="5" id="KW-0804">Transcription</keyword>
<dbReference type="SMART" id="SM00448">
    <property type="entry name" value="REC"/>
    <property type="match status" value="1"/>
</dbReference>
<accession>A0ABT1LII4</accession>
<reference evidence="9 10" key="1">
    <citation type="submission" date="2022-07" db="EMBL/GenBank/DDBJ databases">
        <authorList>
            <person name="Li W.-J."/>
            <person name="Deng Q.-Q."/>
        </authorList>
    </citation>
    <scope>NUCLEOTIDE SEQUENCE [LARGE SCALE GENOMIC DNA]</scope>
    <source>
        <strain evidence="9 10">SYSU M60028</strain>
    </source>
</reference>
<dbReference type="SUPFAM" id="SSF55073">
    <property type="entry name" value="Nucleotide cyclase"/>
    <property type="match status" value="1"/>
</dbReference>
<comment type="caution">
    <text evidence="9">The sequence shown here is derived from an EMBL/GenBank/DDBJ whole genome shotgun (WGS) entry which is preliminary data.</text>
</comment>
<feature type="domain" description="Guanylate cyclase" evidence="8">
    <location>
        <begin position="118"/>
        <end position="232"/>
    </location>
</feature>
<protein>
    <submittedName>
        <fullName evidence="9">Response regulator</fullName>
    </submittedName>
</protein>
<evidence type="ECO:0000256" key="2">
    <source>
        <dbReference type="ARBA" id="ARBA00023012"/>
    </source>
</evidence>
<keyword evidence="2" id="KW-0902">Two-component regulatory system</keyword>
<keyword evidence="1 6" id="KW-0597">Phosphoprotein</keyword>
<dbReference type="EMBL" id="JANCLU010000031">
    <property type="protein sequence ID" value="MCP8940948.1"/>
    <property type="molecule type" value="Genomic_DNA"/>
</dbReference>
<dbReference type="PROSITE" id="PS50110">
    <property type="entry name" value="RESPONSE_REGULATORY"/>
    <property type="match status" value="1"/>
</dbReference>
<evidence type="ECO:0000259" key="7">
    <source>
        <dbReference type="PROSITE" id="PS50110"/>
    </source>
</evidence>
<evidence type="ECO:0000256" key="4">
    <source>
        <dbReference type="ARBA" id="ARBA00023125"/>
    </source>
</evidence>
<feature type="modified residue" description="4-aspartylphosphate" evidence="6">
    <location>
        <position position="37"/>
    </location>
</feature>
<dbReference type="PROSITE" id="PS50125">
    <property type="entry name" value="GUANYLATE_CYCLASE_2"/>
    <property type="match status" value="1"/>
</dbReference>
<feature type="domain" description="Response regulatory" evidence="7">
    <location>
        <begin position="1"/>
        <end position="101"/>
    </location>
</feature>
<evidence type="ECO:0000313" key="10">
    <source>
        <dbReference type="Proteomes" id="UP001205890"/>
    </source>
</evidence>
<keyword evidence="10" id="KW-1185">Reference proteome</keyword>
<dbReference type="Proteomes" id="UP001205890">
    <property type="component" value="Unassembled WGS sequence"/>
</dbReference>
<dbReference type="RefSeq" id="WP_254746325.1">
    <property type="nucleotide sequence ID" value="NZ_JANCLU010000031.1"/>
</dbReference>
<dbReference type="Gene3D" id="3.30.70.1230">
    <property type="entry name" value="Nucleotide cyclase"/>
    <property type="match status" value="1"/>
</dbReference>
<dbReference type="PANTHER" id="PTHR48111:SF4">
    <property type="entry name" value="DNA-BINDING DUAL TRANSCRIPTIONAL REGULATOR OMPR"/>
    <property type="match status" value="1"/>
</dbReference>
<dbReference type="InterPro" id="IPR001054">
    <property type="entry name" value="A/G_cyclase"/>
</dbReference>
<dbReference type="InterPro" id="IPR001789">
    <property type="entry name" value="Sig_transdc_resp-reg_receiver"/>
</dbReference>
<name>A0ABT1LII4_9HYPH</name>
<dbReference type="InterPro" id="IPR039420">
    <property type="entry name" value="WalR-like"/>
</dbReference>
<dbReference type="InterPro" id="IPR029787">
    <property type="entry name" value="Nucleotide_cyclase"/>
</dbReference>
<gene>
    <name evidence="9" type="ORF">NK718_20675</name>
</gene>
<keyword evidence="4" id="KW-0238">DNA-binding</keyword>
<organism evidence="9 10">
    <name type="scientific">Alsobacter ponti</name>
    <dbReference type="NCBI Taxonomy" id="2962936"/>
    <lineage>
        <taxon>Bacteria</taxon>
        <taxon>Pseudomonadati</taxon>
        <taxon>Pseudomonadota</taxon>
        <taxon>Alphaproteobacteria</taxon>
        <taxon>Hyphomicrobiales</taxon>
        <taxon>Alsobacteraceae</taxon>
        <taxon>Alsobacter</taxon>
    </lineage>
</organism>
<evidence type="ECO:0000259" key="8">
    <source>
        <dbReference type="PROSITE" id="PS50125"/>
    </source>
</evidence>
<evidence type="ECO:0000256" key="3">
    <source>
        <dbReference type="ARBA" id="ARBA00023015"/>
    </source>
</evidence>
<dbReference type="Gene3D" id="6.10.250.690">
    <property type="match status" value="1"/>
</dbReference>
<dbReference type="CDD" id="cd17574">
    <property type="entry name" value="REC_OmpR"/>
    <property type="match status" value="1"/>
</dbReference>
<keyword evidence="3" id="KW-0805">Transcription regulation</keyword>